<organism evidence="8 9">
    <name type="scientific">Rhodotorula paludigena</name>
    <dbReference type="NCBI Taxonomy" id="86838"/>
    <lineage>
        <taxon>Eukaryota</taxon>
        <taxon>Fungi</taxon>
        <taxon>Dikarya</taxon>
        <taxon>Basidiomycota</taxon>
        <taxon>Pucciniomycotina</taxon>
        <taxon>Microbotryomycetes</taxon>
        <taxon>Sporidiobolales</taxon>
        <taxon>Sporidiobolaceae</taxon>
        <taxon>Rhodotorula</taxon>
    </lineage>
</organism>
<feature type="compositionally biased region" description="Low complexity" evidence="6">
    <location>
        <begin position="547"/>
        <end position="556"/>
    </location>
</feature>
<reference evidence="8 9" key="1">
    <citation type="submission" date="2021-12" db="EMBL/GenBank/DDBJ databases">
        <title>High titer production of polyol ester of fatty acids by Rhodotorula paludigena BS15 towards product separation-free biomass refinery.</title>
        <authorList>
            <person name="Mano J."/>
            <person name="Ono H."/>
            <person name="Tanaka T."/>
            <person name="Naito K."/>
            <person name="Sushida H."/>
            <person name="Ike M."/>
            <person name="Tokuyasu K."/>
            <person name="Kitaoka M."/>
        </authorList>
    </citation>
    <scope>NUCLEOTIDE SEQUENCE [LARGE SCALE GENOMIC DNA]</scope>
    <source>
        <strain evidence="8 9">BS15</strain>
    </source>
</reference>
<evidence type="ECO:0000256" key="4">
    <source>
        <dbReference type="ARBA" id="ARBA00022989"/>
    </source>
</evidence>
<dbReference type="InterPro" id="IPR011701">
    <property type="entry name" value="MFS"/>
</dbReference>
<dbReference type="GO" id="GO:0005886">
    <property type="term" value="C:plasma membrane"/>
    <property type="evidence" value="ECO:0007669"/>
    <property type="project" value="TreeGrafter"/>
</dbReference>
<feature type="compositionally biased region" description="Low complexity" evidence="6">
    <location>
        <begin position="591"/>
        <end position="604"/>
    </location>
</feature>
<keyword evidence="5 7" id="KW-0472">Membrane</keyword>
<dbReference type="PANTHER" id="PTHR19432:SF91">
    <property type="entry name" value="GENERAL ALPHA-GLUCOSIDE PERMEASE"/>
    <property type="match status" value="1"/>
</dbReference>
<keyword evidence="9" id="KW-1185">Reference proteome</keyword>
<dbReference type="Gene3D" id="1.20.1250.20">
    <property type="entry name" value="MFS general substrate transporter like domains"/>
    <property type="match status" value="1"/>
</dbReference>
<dbReference type="PANTHER" id="PTHR19432">
    <property type="entry name" value="SUGAR TRANSPORTER"/>
    <property type="match status" value="1"/>
</dbReference>
<keyword evidence="3 7" id="KW-0812">Transmembrane</keyword>
<sequence>MPRVSAASPFLLSLGVSKSMMSIVFLAGPLSGLIVQPVVGVLSDSCKSSLGRRRPFIIGGCCLTSLSVLMLGWSKEIAGLFATEGTAVHNHLAIACAVVSVYVIDFSVNVIQAMDRSLLVDVVPAAQQPAANAWASRMFGFGAVFGYWIGGLDLIWFTRGWLGDEQLKVLTIFTSIFLCATHAVTVTCVRERILISREDDGQGGGAMRALENIWTTIRTLPRPIQQVFNVQFTGWIGWFPIMFFSSTWVAEIYVKTRFDAATELADAPDDIRADATRAGTRAMLFQSVVSLATSIILPPFVANNDIHASPASSRDAHQPFSRLGKEGWKRFVPDLPLDWLSLPLLWAISNSVFSGLLFFGTWIAGTVWSSSFIIAASGFAWAVTNWAPFAILGDLILRMGSSSSLGPPPGGSSIALHHSTLSAANLHEHEAEQSWDAERELLARDHHDDHDFKTPPPRSMASSPGQRASPPERLNLSSHSADSSPHSALSRSTADSASQPYTPQTARSFYFDAASSTGSGAGGSRSGGAGGGAMSRSTSGHSFATISSSSPQSRSSLDFGGGDDPQSTVRRPTLGGGPGAGAGVGERRRSSQTTTGSRTPTRGSPVRRSRAGSDASSLIAFPPNHGSVGVNLFDNDGLLLLDGAGERGGPHAASGGARGRGGADEWFGADPYAYMPRDGGGGGGGGAASSSTIHLPPRGHVAAFGPPGARNSSESSRSGAGDAGGNDSRVLQIRHSDSFDLSDAERHSFDFVGGGHHRRGSSEDHLGAGMGLNGVDGRRVSTATIVPGTVRPGGGGGFAHQGAPRIMVGGEDESAEEWDAQAEAEGMTGGGGGDQAGVILGCHNIYLVLPQFLVTALSSIIFALFAPHHSVLGHHAPPKNPANSTMSPLGDLAEEDEVRSLAVRAVRVVGGAIGEAFLARRQEQDDVLDEATPGAAGGWDALGMIFRIGGISAAFSAYICFRMWRDRVQAERRLRSANRGYRLTGG</sequence>
<evidence type="ECO:0008006" key="10">
    <source>
        <dbReference type="Google" id="ProtNLM"/>
    </source>
</evidence>
<keyword evidence="4 7" id="KW-1133">Transmembrane helix</keyword>
<feature type="region of interest" description="Disordered" evidence="6">
    <location>
        <begin position="515"/>
        <end position="625"/>
    </location>
</feature>
<feature type="transmembrane region" description="Helical" evidence="7">
    <location>
        <begin position="138"/>
        <end position="157"/>
    </location>
</feature>
<feature type="transmembrane region" description="Helical" evidence="7">
    <location>
        <begin position="92"/>
        <end position="111"/>
    </location>
</feature>
<accession>A0AAV5GHK7</accession>
<proteinExistence type="predicted"/>
<comment type="caution">
    <text evidence="8">The sequence shown here is derived from an EMBL/GenBank/DDBJ whole genome shotgun (WGS) entry which is preliminary data.</text>
</comment>
<feature type="transmembrane region" description="Helical" evidence="7">
    <location>
        <begin position="339"/>
        <end position="365"/>
    </location>
</feature>
<feature type="compositionally biased region" description="Gly residues" evidence="6">
    <location>
        <begin position="519"/>
        <end position="533"/>
    </location>
</feature>
<evidence type="ECO:0000256" key="3">
    <source>
        <dbReference type="ARBA" id="ARBA00022692"/>
    </source>
</evidence>
<evidence type="ECO:0000313" key="8">
    <source>
        <dbReference type="EMBL" id="GJN89623.1"/>
    </source>
</evidence>
<dbReference type="AlphaFoldDB" id="A0AAV5GHK7"/>
<evidence type="ECO:0000256" key="6">
    <source>
        <dbReference type="SAM" id="MobiDB-lite"/>
    </source>
</evidence>
<evidence type="ECO:0000256" key="5">
    <source>
        <dbReference type="ARBA" id="ARBA00023136"/>
    </source>
</evidence>
<dbReference type="GO" id="GO:0008506">
    <property type="term" value="F:sucrose:proton symporter activity"/>
    <property type="evidence" value="ECO:0007669"/>
    <property type="project" value="TreeGrafter"/>
</dbReference>
<feature type="transmembrane region" description="Helical" evidence="7">
    <location>
        <begin position="55"/>
        <end position="72"/>
    </location>
</feature>
<feature type="transmembrane region" description="Helical" evidence="7">
    <location>
        <begin position="20"/>
        <end position="43"/>
    </location>
</feature>
<feature type="compositionally biased region" description="Low complexity" evidence="6">
    <location>
        <begin position="476"/>
        <end position="492"/>
    </location>
</feature>
<feature type="transmembrane region" description="Helical" evidence="7">
    <location>
        <begin position="169"/>
        <end position="189"/>
    </location>
</feature>
<evidence type="ECO:0000313" key="9">
    <source>
        <dbReference type="Proteomes" id="UP001342314"/>
    </source>
</evidence>
<keyword evidence="2" id="KW-0813">Transport</keyword>
<evidence type="ECO:0000256" key="1">
    <source>
        <dbReference type="ARBA" id="ARBA00004141"/>
    </source>
</evidence>
<evidence type="ECO:0000256" key="7">
    <source>
        <dbReference type="SAM" id="Phobius"/>
    </source>
</evidence>
<name>A0AAV5GHK7_9BASI</name>
<feature type="compositionally biased region" description="Polar residues" evidence="6">
    <location>
        <begin position="493"/>
        <end position="502"/>
    </location>
</feature>
<gene>
    <name evidence="8" type="ORF">Rhopal_002610-T1</name>
</gene>
<dbReference type="SUPFAM" id="SSF103473">
    <property type="entry name" value="MFS general substrate transporter"/>
    <property type="match status" value="1"/>
</dbReference>
<feature type="region of interest" description="Disordered" evidence="6">
    <location>
        <begin position="447"/>
        <end position="502"/>
    </location>
</feature>
<comment type="subcellular location">
    <subcellularLocation>
        <location evidence="1">Membrane</location>
        <topology evidence="1">Multi-pass membrane protein</topology>
    </subcellularLocation>
</comment>
<feature type="region of interest" description="Disordered" evidence="6">
    <location>
        <begin position="678"/>
        <end position="729"/>
    </location>
</feature>
<feature type="transmembrane region" description="Helical" evidence="7">
    <location>
        <begin position="371"/>
        <end position="397"/>
    </location>
</feature>
<dbReference type="Proteomes" id="UP001342314">
    <property type="component" value="Unassembled WGS sequence"/>
</dbReference>
<protein>
    <recommendedName>
        <fullName evidence="10">General alpha-glucoside permease</fullName>
    </recommendedName>
</protein>
<evidence type="ECO:0000256" key="2">
    <source>
        <dbReference type="ARBA" id="ARBA00022448"/>
    </source>
</evidence>
<dbReference type="Pfam" id="PF07690">
    <property type="entry name" value="MFS_1"/>
    <property type="match status" value="1"/>
</dbReference>
<feature type="compositionally biased region" description="Gly residues" evidence="6">
    <location>
        <begin position="574"/>
        <end position="584"/>
    </location>
</feature>
<dbReference type="InterPro" id="IPR036259">
    <property type="entry name" value="MFS_trans_sf"/>
</dbReference>
<dbReference type="EMBL" id="BQKY01000005">
    <property type="protein sequence ID" value="GJN89623.1"/>
    <property type="molecule type" value="Genomic_DNA"/>
</dbReference>
<feature type="compositionally biased region" description="Gly residues" evidence="6">
    <location>
        <begin position="678"/>
        <end position="687"/>
    </location>
</feature>